<keyword evidence="1" id="KW-0436">Ligase</keyword>
<proteinExistence type="predicted"/>
<keyword evidence="3" id="KW-0067">ATP-binding</keyword>
<dbReference type="SUPFAM" id="SSF47323">
    <property type="entry name" value="Anticodon-binding domain of a subclass of class I aminoacyl-tRNA synthetases"/>
    <property type="match status" value="1"/>
</dbReference>
<evidence type="ECO:0000256" key="1">
    <source>
        <dbReference type="ARBA" id="ARBA00022598"/>
    </source>
</evidence>
<reference evidence="4 5" key="1">
    <citation type="submission" date="2022-06" db="EMBL/GenBank/DDBJ databases">
        <title>Isolation of gut microbiota from human fecal samples.</title>
        <authorList>
            <person name="Pamer E.G."/>
            <person name="Barat B."/>
            <person name="Waligurski E."/>
            <person name="Medina S."/>
            <person name="Paddock L."/>
            <person name="Mostad J."/>
        </authorList>
    </citation>
    <scope>NUCLEOTIDE SEQUENCE [LARGE SCALE GENOMIC DNA]</scope>
    <source>
        <strain evidence="4 5">DFI.7.95</strain>
    </source>
</reference>
<dbReference type="InterPro" id="IPR009080">
    <property type="entry name" value="tRNAsynth_Ia_anticodon-bd"/>
</dbReference>
<comment type="caution">
    <text evidence="4">The sequence shown here is derived from an EMBL/GenBank/DDBJ whole genome shotgun (WGS) entry which is preliminary data.</text>
</comment>
<dbReference type="Proteomes" id="UP001524478">
    <property type="component" value="Unassembled WGS sequence"/>
</dbReference>
<name>A0ABT1S662_9FIRM</name>
<organism evidence="4 5">
    <name type="scientific">Tissierella carlieri</name>
    <dbReference type="NCBI Taxonomy" id="689904"/>
    <lineage>
        <taxon>Bacteria</taxon>
        <taxon>Bacillati</taxon>
        <taxon>Bacillota</taxon>
        <taxon>Tissierellia</taxon>
        <taxon>Tissierellales</taxon>
        <taxon>Tissierellaceae</taxon>
        <taxon>Tissierella</taxon>
    </lineage>
</organism>
<dbReference type="EMBL" id="JANGAC010000002">
    <property type="protein sequence ID" value="MCQ4921948.1"/>
    <property type="molecule type" value="Genomic_DNA"/>
</dbReference>
<sequence length="75" mass="8808">MINTIYNCLVAIVNIANLLHPFLPFSSAKVKYWLNCDSDTWEYIDVKIEERVGEFDILFERIDKKIIEEELSKLG</sequence>
<evidence type="ECO:0000313" key="5">
    <source>
        <dbReference type="Proteomes" id="UP001524478"/>
    </source>
</evidence>
<keyword evidence="5" id="KW-1185">Reference proteome</keyword>
<evidence type="ECO:0000256" key="2">
    <source>
        <dbReference type="ARBA" id="ARBA00022741"/>
    </source>
</evidence>
<evidence type="ECO:0000313" key="4">
    <source>
        <dbReference type="EMBL" id="MCQ4921948.1"/>
    </source>
</evidence>
<evidence type="ECO:0000256" key="3">
    <source>
        <dbReference type="ARBA" id="ARBA00022840"/>
    </source>
</evidence>
<protein>
    <recommendedName>
        <fullName evidence="6">Methionine--tRNA ligase</fullName>
    </recommendedName>
</protein>
<gene>
    <name evidence="4" type="ORF">NE686_02520</name>
</gene>
<accession>A0ABT1S662</accession>
<evidence type="ECO:0008006" key="6">
    <source>
        <dbReference type="Google" id="ProtNLM"/>
    </source>
</evidence>
<dbReference type="Gene3D" id="1.10.730.10">
    <property type="entry name" value="Isoleucyl-tRNA Synthetase, Domain 1"/>
    <property type="match status" value="1"/>
</dbReference>
<dbReference type="RefSeq" id="WP_256310302.1">
    <property type="nucleotide sequence ID" value="NZ_JANGAC010000002.1"/>
</dbReference>
<keyword evidence="2" id="KW-0547">Nucleotide-binding</keyword>